<keyword evidence="2 9" id="KW-0732">Signal</keyword>
<reference evidence="12" key="2">
    <citation type="submission" date="2025-08" db="UniProtKB">
        <authorList>
            <consortium name="Ensembl"/>
        </authorList>
    </citation>
    <scope>IDENTIFICATION</scope>
</reference>
<keyword evidence="4 6" id="KW-1015">Disulfide bond</keyword>
<dbReference type="SUPFAM" id="SSF47986">
    <property type="entry name" value="DEATH domain"/>
    <property type="match status" value="1"/>
</dbReference>
<proteinExistence type="predicted"/>
<keyword evidence="1" id="KW-0053">Apoptosis</keyword>
<keyword evidence="7" id="KW-0175">Coiled coil</keyword>
<keyword evidence="3" id="KW-0677">Repeat</keyword>
<dbReference type="PANTHER" id="PTHR46861:SF1">
    <property type="entry name" value="TUMOR NECROSIS FACTOR RECEPTOR SUPERFAMILY MEMBER 1A"/>
    <property type="match status" value="1"/>
</dbReference>
<evidence type="ECO:0000313" key="13">
    <source>
        <dbReference type="Proteomes" id="UP001501920"/>
    </source>
</evidence>
<evidence type="ECO:0000256" key="5">
    <source>
        <dbReference type="ARBA" id="ARBA00023180"/>
    </source>
</evidence>
<feature type="domain" description="Death" evidence="10">
    <location>
        <begin position="311"/>
        <end position="393"/>
    </location>
</feature>
<evidence type="ECO:0000256" key="2">
    <source>
        <dbReference type="ARBA" id="ARBA00022729"/>
    </source>
</evidence>
<feature type="transmembrane region" description="Helical" evidence="8">
    <location>
        <begin position="196"/>
        <end position="220"/>
    </location>
</feature>
<keyword evidence="8" id="KW-0472">Membrane</keyword>
<keyword evidence="13" id="KW-1185">Reference proteome</keyword>
<dbReference type="GeneTree" id="ENSGT00940000159540"/>
<evidence type="ECO:0008006" key="14">
    <source>
        <dbReference type="Google" id="ProtNLM"/>
    </source>
</evidence>
<feature type="disulfide bond" evidence="6">
    <location>
        <begin position="73"/>
        <end position="88"/>
    </location>
</feature>
<dbReference type="OrthoDB" id="9940478at2759"/>
<dbReference type="PROSITE" id="PS00652">
    <property type="entry name" value="TNFR_NGFR_1"/>
    <property type="match status" value="1"/>
</dbReference>
<dbReference type="GO" id="GO:0005031">
    <property type="term" value="F:tumor necrosis factor receptor activity"/>
    <property type="evidence" value="ECO:0007669"/>
    <property type="project" value="TreeGrafter"/>
</dbReference>
<dbReference type="Pfam" id="PF00531">
    <property type="entry name" value="Death"/>
    <property type="match status" value="1"/>
</dbReference>
<evidence type="ECO:0000256" key="6">
    <source>
        <dbReference type="PROSITE-ProRule" id="PRU00206"/>
    </source>
</evidence>
<feature type="signal peptide" evidence="9">
    <location>
        <begin position="1"/>
        <end position="31"/>
    </location>
</feature>
<feature type="coiled-coil region" evidence="7">
    <location>
        <begin position="379"/>
        <end position="406"/>
    </location>
</feature>
<keyword evidence="5" id="KW-0325">Glycoprotein</keyword>
<dbReference type="GO" id="GO:0006915">
    <property type="term" value="P:apoptotic process"/>
    <property type="evidence" value="ECO:0007669"/>
    <property type="project" value="UniProtKB-KW"/>
</dbReference>
<dbReference type="AlphaFoldDB" id="A0A3B4CLG0"/>
<evidence type="ECO:0000259" key="11">
    <source>
        <dbReference type="PROSITE" id="PS50050"/>
    </source>
</evidence>
<dbReference type="PROSITE" id="PS50050">
    <property type="entry name" value="TNFR_NGFR_2"/>
    <property type="match status" value="1"/>
</dbReference>
<evidence type="ECO:0000313" key="12">
    <source>
        <dbReference type="Ensembl" id="ENSPNAP00000012185.1"/>
    </source>
</evidence>
<evidence type="ECO:0000256" key="4">
    <source>
        <dbReference type="ARBA" id="ARBA00023157"/>
    </source>
</evidence>
<keyword evidence="8" id="KW-0812">Transmembrane</keyword>
<dbReference type="GO" id="GO:0045121">
    <property type="term" value="C:membrane raft"/>
    <property type="evidence" value="ECO:0007669"/>
    <property type="project" value="TreeGrafter"/>
</dbReference>
<keyword evidence="8" id="KW-1133">Transmembrane helix</keyword>
<evidence type="ECO:0000256" key="1">
    <source>
        <dbReference type="ARBA" id="ARBA00022703"/>
    </source>
</evidence>
<dbReference type="SUPFAM" id="SSF57586">
    <property type="entry name" value="TNF receptor-like"/>
    <property type="match status" value="1"/>
</dbReference>
<protein>
    <recommendedName>
        <fullName evidence="14">Tumor necrosis factor receptor superfamily member 1A-like</fullName>
    </recommendedName>
</protein>
<dbReference type="Gene3D" id="2.10.50.10">
    <property type="entry name" value="Tumor Necrosis Factor Receptor, subunit A, domain 2"/>
    <property type="match status" value="1"/>
</dbReference>
<dbReference type="GO" id="GO:0043235">
    <property type="term" value="C:receptor complex"/>
    <property type="evidence" value="ECO:0007669"/>
    <property type="project" value="TreeGrafter"/>
</dbReference>
<feature type="domain" description="TNFR-Cys" evidence="11">
    <location>
        <begin position="72"/>
        <end position="114"/>
    </location>
</feature>
<dbReference type="InterPro" id="IPR001368">
    <property type="entry name" value="TNFR/NGFR_Cys_rich_reg"/>
</dbReference>
<name>A0A3B4CLG0_PYGNA</name>
<dbReference type="InterPro" id="IPR011029">
    <property type="entry name" value="DEATH-like_dom_sf"/>
</dbReference>
<reference evidence="12 13" key="1">
    <citation type="submission" date="2020-10" db="EMBL/GenBank/DDBJ databases">
        <title>Pygocentrus nattereri (red-bellied piranha) genome, fPygNat1, primary haplotype.</title>
        <authorList>
            <person name="Myers G."/>
            <person name="Meyer A."/>
            <person name="Karagic N."/>
            <person name="Pippel M."/>
            <person name="Winkler S."/>
            <person name="Tracey A."/>
            <person name="Wood J."/>
            <person name="Formenti G."/>
            <person name="Howe K."/>
            <person name="Fedrigo O."/>
            <person name="Jarvis E.D."/>
        </authorList>
    </citation>
    <scope>NUCLEOTIDE SEQUENCE [LARGE SCALE GENOMIC DNA]</scope>
</reference>
<sequence>MVTGNLKSRLTMTTSPIVYVLALALVAVSLCQTGHDLECQRPNDGQTGKSARCPAGCRKVESSSSKHIICKKCGPETYIDAESALTECISCFQCDLVGNKIVKSECTPQKNRVCGCKDGFYRTTPLKDYFCKDCKDCRNCSMCPDCKDKCKNVSCKHGQYLDSKGKCQPCPNNQCSHESCKSFCTKDKTGNSRLELVIILPVLLLLLGLLAVLLICWACGKRISCSLVCKKDGILHNNHNGILPHVPIPVQRHVHVQMSPIVNVEPSRDTETRKAQRLHDVVEGTIETPLIENGDSKGWNKCEAQKETWPAAVLYTIIREIPVRRWKEFLRLLSVSDDQMERVELEAGPSYLERQYQMLRLWSQRSEVDLENIYSTLHYMDLSGCAQELQKKLQQLQEVLKVDTGMT</sequence>
<dbReference type="RefSeq" id="XP_017565515.1">
    <property type="nucleotide sequence ID" value="XM_017710026.2"/>
</dbReference>
<dbReference type="STRING" id="42514.ENSPNAP00000012185"/>
<dbReference type="OMA" id="PDQQMER"/>
<evidence type="ECO:0000256" key="9">
    <source>
        <dbReference type="SAM" id="SignalP"/>
    </source>
</evidence>
<dbReference type="InterPro" id="IPR000488">
    <property type="entry name" value="Death_dom"/>
</dbReference>
<dbReference type="GO" id="GO:0006954">
    <property type="term" value="P:inflammatory response"/>
    <property type="evidence" value="ECO:0007669"/>
    <property type="project" value="TreeGrafter"/>
</dbReference>
<dbReference type="GO" id="GO:0043120">
    <property type="term" value="F:tumor necrosis factor binding"/>
    <property type="evidence" value="ECO:0007669"/>
    <property type="project" value="TreeGrafter"/>
</dbReference>
<dbReference type="GeneID" id="108434692"/>
<accession>A0A3B4CLG0</accession>
<evidence type="ECO:0000256" key="7">
    <source>
        <dbReference type="SAM" id="Coils"/>
    </source>
</evidence>
<evidence type="ECO:0000256" key="3">
    <source>
        <dbReference type="ARBA" id="ARBA00022737"/>
    </source>
</evidence>
<organism evidence="12 13">
    <name type="scientific">Pygocentrus nattereri</name>
    <name type="common">Red-bellied piranha</name>
    <dbReference type="NCBI Taxonomy" id="42514"/>
    <lineage>
        <taxon>Eukaryota</taxon>
        <taxon>Metazoa</taxon>
        <taxon>Chordata</taxon>
        <taxon>Craniata</taxon>
        <taxon>Vertebrata</taxon>
        <taxon>Euteleostomi</taxon>
        <taxon>Actinopterygii</taxon>
        <taxon>Neopterygii</taxon>
        <taxon>Teleostei</taxon>
        <taxon>Ostariophysi</taxon>
        <taxon>Characiformes</taxon>
        <taxon>Characoidei</taxon>
        <taxon>Pygocentrus</taxon>
    </lineage>
</organism>
<dbReference type="PROSITE" id="PS50017">
    <property type="entry name" value="DEATH_DOMAIN"/>
    <property type="match status" value="1"/>
</dbReference>
<dbReference type="InterPro" id="IPR052493">
    <property type="entry name" value="TNFRSF1A"/>
</dbReference>
<evidence type="ECO:0000259" key="10">
    <source>
        <dbReference type="PROSITE" id="PS50017"/>
    </source>
</evidence>
<dbReference type="CDD" id="cd00185">
    <property type="entry name" value="TNFRSF"/>
    <property type="match status" value="1"/>
</dbReference>
<evidence type="ECO:0000256" key="8">
    <source>
        <dbReference type="SAM" id="Phobius"/>
    </source>
</evidence>
<dbReference type="Gene3D" id="1.10.533.10">
    <property type="entry name" value="Death Domain, Fas"/>
    <property type="match status" value="1"/>
</dbReference>
<dbReference type="SMART" id="SM00208">
    <property type="entry name" value="TNFR"/>
    <property type="match status" value="1"/>
</dbReference>
<dbReference type="Proteomes" id="UP001501920">
    <property type="component" value="Chromosome 9"/>
</dbReference>
<dbReference type="Ensembl" id="ENSPNAT00000019381.2">
    <property type="protein sequence ID" value="ENSPNAP00000012185.1"/>
    <property type="gene ID" value="ENSPNAG00000017906.2"/>
</dbReference>
<comment type="caution">
    <text evidence="6">Lacks conserved residue(s) required for the propagation of feature annotation.</text>
</comment>
<dbReference type="PANTHER" id="PTHR46861">
    <property type="entry name" value="TUMOR NECROSIS FACTOR RECEPTOR SUPERFAMILY MEMBER 1A"/>
    <property type="match status" value="1"/>
</dbReference>
<feature type="repeat" description="TNFR-Cys" evidence="6">
    <location>
        <begin position="72"/>
        <end position="114"/>
    </location>
</feature>
<reference evidence="12" key="3">
    <citation type="submission" date="2025-09" db="UniProtKB">
        <authorList>
            <consortium name="Ensembl"/>
        </authorList>
    </citation>
    <scope>IDENTIFICATION</scope>
</reference>
<feature type="chain" id="PRO_5017283846" description="Tumor necrosis factor receptor superfamily member 1A-like" evidence="9">
    <location>
        <begin position="32"/>
        <end position="407"/>
    </location>
</feature>